<dbReference type="SUPFAM" id="SSF54236">
    <property type="entry name" value="Ubiquitin-like"/>
    <property type="match status" value="1"/>
</dbReference>
<dbReference type="PANTHER" id="PTHR10562">
    <property type="entry name" value="SMALL UBIQUITIN-RELATED MODIFIER"/>
    <property type="match status" value="1"/>
</dbReference>
<reference evidence="4" key="1">
    <citation type="journal article" date="2019" name="Curr. Biol.">
        <title>Genome Sequence of Striga asiatica Provides Insight into the Evolution of Plant Parasitism.</title>
        <authorList>
            <person name="Yoshida S."/>
            <person name="Kim S."/>
            <person name="Wafula E.K."/>
            <person name="Tanskanen J."/>
            <person name="Kim Y.M."/>
            <person name="Honaas L."/>
            <person name="Yang Z."/>
            <person name="Spallek T."/>
            <person name="Conn C.E."/>
            <person name="Ichihashi Y."/>
            <person name="Cheong K."/>
            <person name="Cui S."/>
            <person name="Der J.P."/>
            <person name="Gundlach H."/>
            <person name="Jiao Y."/>
            <person name="Hori C."/>
            <person name="Ishida J.K."/>
            <person name="Kasahara H."/>
            <person name="Kiba T."/>
            <person name="Kim M.S."/>
            <person name="Koo N."/>
            <person name="Laohavisit A."/>
            <person name="Lee Y.H."/>
            <person name="Lumba S."/>
            <person name="McCourt P."/>
            <person name="Mortimer J.C."/>
            <person name="Mutuku J.M."/>
            <person name="Nomura T."/>
            <person name="Sasaki-Sekimoto Y."/>
            <person name="Seto Y."/>
            <person name="Wang Y."/>
            <person name="Wakatake T."/>
            <person name="Sakakibara H."/>
            <person name="Demura T."/>
            <person name="Yamaguchi S."/>
            <person name="Yoneyama K."/>
            <person name="Manabe R.I."/>
            <person name="Nelson D.C."/>
            <person name="Schulman A.H."/>
            <person name="Timko M.P."/>
            <person name="dePamphilis C.W."/>
            <person name="Choi D."/>
            <person name="Shirasu K."/>
        </authorList>
    </citation>
    <scope>NUCLEOTIDE SEQUENCE [LARGE SCALE GENOMIC DNA]</scope>
    <source>
        <strain evidence="4">cv. UVA1</strain>
    </source>
</reference>
<dbReference type="Proteomes" id="UP000325081">
    <property type="component" value="Unassembled WGS sequence"/>
</dbReference>
<organism evidence="3 4">
    <name type="scientific">Striga asiatica</name>
    <name type="common">Asiatic witchweed</name>
    <name type="synonym">Buchnera asiatica</name>
    <dbReference type="NCBI Taxonomy" id="4170"/>
    <lineage>
        <taxon>Eukaryota</taxon>
        <taxon>Viridiplantae</taxon>
        <taxon>Streptophyta</taxon>
        <taxon>Embryophyta</taxon>
        <taxon>Tracheophyta</taxon>
        <taxon>Spermatophyta</taxon>
        <taxon>Magnoliopsida</taxon>
        <taxon>eudicotyledons</taxon>
        <taxon>Gunneridae</taxon>
        <taxon>Pentapetalae</taxon>
        <taxon>asterids</taxon>
        <taxon>lamiids</taxon>
        <taxon>Lamiales</taxon>
        <taxon>Orobanchaceae</taxon>
        <taxon>Buchnereae</taxon>
        <taxon>Striga</taxon>
    </lineage>
</organism>
<dbReference type="InterPro" id="IPR022617">
    <property type="entry name" value="Rad60/SUMO-like_dom"/>
</dbReference>
<dbReference type="InterPro" id="IPR000626">
    <property type="entry name" value="Ubiquitin-like_dom"/>
</dbReference>
<keyword evidence="4" id="KW-1185">Reference proteome</keyword>
<feature type="region of interest" description="Disordered" evidence="1">
    <location>
        <begin position="1"/>
        <end position="21"/>
    </location>
</feature>
<dbReference type="AlphaFoldDB" id="A0A5A7Q9S8"/>
<dbReference type="Gene3D" id="3.10.20.90">
    <property type="entry name" value="Phosphatidylinositol 3-kinase Catalytic Subunit, Chain A, domain 1"/>
    <property type="match status" value="1"/>
</dbReference>
<feature type="domain" description="Ubiquitin-like" evidence="2">
    <location>
        <begin position="25"/>
        <end position="100"/>
    </location>
</feature>
<gene>
    <name evidence="3" type="ORF">STAS_18684</name>
</gene>
<protein>
    <submittedName>
        <fullName evidence="3">Small ubiquitin-like modifier 2</fullName>
    </submittedName>
</protein>
<accession>A0A5A7Q9S8</accession>
<evidence type="ECO:0000313" key="3">
    <source>
        <dbReference type="EMBL" id="GER41930.1"/>
    </source>
</evidence>
<proteinExistence type="predicted"/>
<dbReference type="InterPro" id="IPR029071">
    <property type="entry name" value="Ubiquitin-like_domsf"/>
</dbReference>
<comment type="caution">
    <text evidence="3">The sequence shown here is derived from an EMBL/GenBank/DDBJ whole genome shotgun (WGS) entry which is preliminary data.</text>
</comment>
<evidence type="ECO:0000313" key="4">
    <source>
        <dbReference type="Proteomes" id="UP000325081"/>
    </source>
</evidence>
<dbReference type="EMBL" id="BKCP01006206">
    <property type="protein sequence ID" value="GER41930.1"/>
    <property type="molecule type" value="Genomic_DNA"/>
</dbReference>
<dbReference type="Pfam" id="PF11976">
    <property type="entry name" value="Rad60-SLD"/>
    <property type="match status" value="1"/>
</dbReference>
<evidence type="ECO:0000259" key="2">
    <source>
        <dbReference type="PROSITE" id="PS50053"/>
    </source>
</evidence>
<evidence type="ECO:0000256" key="1">
    <source>
        <dbReference type="SAM" id="MobiDB-lite"/>
    </source>
</evidence>
<sequence>MAGTAQSGEERRSRKTPFNANPPKIAIYFKSQDGDVMGYRYERDKKMKYLLSYYCQEKSYDQNTVEFLFEGKRVTAANTPSQLEIKDNDEIEVMLHCSGGGFCSSNTLNH</sequence>
<dbReference type="OrthoDB" id="897871at2759"/>
<name>A0A5A7Q9S8_STRAF</name>
<dbReference type="PROSITE" id="PS50053">
    <property type="entry name" value="UBIQUITIN_2"/>
    <property type="match status" value="1"/>
</dbReference>